<protein>
    <submittedName>
        <fullName evidence="3">Putative MIP18 family protein FAM96A-like isoform X1</fullName>
    </submittedName>
</protein>
<dbReference type="GO" id="GO:0007059">
    <property type="term" value="P:chromosome segregation"/>
    <property type="evidence" value="ECO:0007669"/>
    <property type="project" value="UniProtKB-KW"/>
</dbReference>
<evidence type="ECO:0000256" key="1">
    <source>
        <dbReference type="ARBA" id="ARBA00010381"/>
    </source>
</evidence>
<accession>A0A423U163</accession>
<keyword evidence="4" id="KW-1185">Reference proteome</keyword>
<dbReference type="InterPro" id="IPR039796">
    <property type="entry name" value="MIP18"/>
</dbReference>
<dbReference type="PANTHER" id="PTHR12377:SF2">
    <property type="entry name" value="CYTOSOLIC IRON-SULFUR ASSEMBLY COMPONENT 2A"/>
    <property type="match status" value="1"/>
</dbReference>
<reference evidence="3 4" key="1">
    <citation type="submission" date="2018-04" db="EMBL/GenBank/DDBJ databases">
        <authorList>
            <person name="Zhang X."/>
            <person name="Yuan J."/>
            <person name="Li F."/>
            <person name="Xiang J."/>
        </authorList>
    </citation>
    <scope>NUCLEOTIDE SEQUENCE [LARGE SCALE GENOMIC DNA]</scope>
    <source>
        <tissue evidence="3">Muscle</tissue>
    </source>
</reference>
<sequence>AIRLVRDPEKDATLEDLNVVSEEGIKVTRFNEDKYLITVEFVPTISHCSLATLIGLCIRVKLTRALPFPFKADIHLAPGSHDTEQEVNKQINDKERVAAALENPNLARVVEECLVERDC</sequence>
<dbReference type="InterPro" id="IPR034904">
    <property type="entry name" value="FSCA_dom_sf"/>
</dbReference>
<evidence type="ECO:0000313" key="4">
    <source>
        <dbReference type="Proteomes" id="UP000283509"/>
    </source>
</evidence>
<comment type="caution">
    <text evidence="3">The sequence shown here is derived from an EMBL/GenBank/DDBJ whole genome shotgun (WGS) entry which is preliminary data.</text>
</comment>
<dbReference type="Gene3D" id="6.10.250.1280">
    <property type="match status" value="1"/>
</dbReference>
<dbReference type="AlphaFoldDB" id="A0A423U163"/>
<evidence type="ECO:0000256" key="2">
    <source>
        <dbReference type="ARBA" id="ARBA00022829"/>
    </source>
</evidence>
<feature type="non-terminal residue" evidence="3">
    <location>
        <position position="1"/>
    </location>
</feature>
<name>A0A423U163_PENVA</name>
<dbReference type="SUPFAM" id="SSF117916">
    <property type="entry name" value="Fe-S cluster assembly (FSCA) domain-like"/>
    <property type="match status" value="1"/>
</dbReference>
<dbReference type="OrthoDB" id="6340664at2759"/>
<dbReference type="PANTHER" id="PTHR12377">
    <property type="entry name" value="CYTOSOLIC IRON-SULFUR ASSEMBLY COMPONENT 2B-RELATED"/>
    <property type="match status" value="1"/>
</dbReference>
<proteinExistence type="inferred from homology"/>
<dbReference type="EMBL" id="QCYY01000824">
    <property type="protein sequence ID" value="ROT82422.1"/>
    <property type="molecule type" value="Genomic_DNA"/>
</dbReference>
<gene>
    <name evidence="3" type="ORF">C7M84_024409</name>
</gene>
<evidence type="ECO:0000313" key="3">
    <source>
        <dbReference type="EMBL" id="ROT82422.1"/>
    </source>
</evidence>
<dbReference type="FunFam" id="3.30.300.130:FF:000004">
    <property type="entry name" value="cytosolic iron-sulfur assembly component 2A"/>
    <property type="match status" value="1"/>
</dbReference>
<keyword evidence="2" id="KW-0159">Chromosome partition</keyword>
<reference evidence="3 4" key="2">
    <citation type="submission" date="2019-01" db="EMBL/GenBank/DDBJ databases">
        <title>The decoding of complex shrimp genome reveals the adaptation for benthos swimmer, frequently molting mechanism and breeding impact on genome.</title>
        <authorList>
            <person name="Sun Y."/>
            <person name="Gao Y."/>
            <person name="Yu Y."/>
        </authorList>
    </citation>
    <scope>NUCLEOTIDE SEQUENCE [LARGE SCALE GENOMIC DNA]</scope>
    <source>
        <tissue evidence="3">Muscle</tissue>
    </source>
</reference>
<dbReference type="STRING" id="6689.A0A423U163"/>
<comment type="similarity">
    <text evidence="1">Belongs to the MIP18 family.</text>
</comment>
<dbReference type="Gene3D" id="3.30.300.130">
    <property type="entry name" value="Fe-S cluster assembly (FSCA)"/>
    <property type="match status" value="1"/>
</dbReference>
<dbReference type="GO" id="GO:0051604">
    <property type="term" value="P:protein maturation"/>
    <property type="evidence" value="ECO:0007669"/>
    <property type="project" value="InterPro"/>
</dbReference>
<dbReference type="Proteomes" id="UP000283509">
    <property type="component" value="Unassembled WGS sequence"/>
</dbReference>
<organism evidence="3 4">
    <name type="scientific">Penaeus vannamei</name>
    <name type="common">Whiteleg shrimp</name>
    <name type="synonym">Litopenaeus vannamei</name>
    <dbReference type="NCBI Taxonomy" id="6689"/>
    <lineage>
        <taxon>Eukaryota</taxon>
        <taxon>Metazoa</taxon>
        <taxon>Ecdysozoa</taxon>
        <taxon>Arthropoda</taxon>
        <taxon>Crustacea</taxon>
        <taxon>Multicrustacea</taxon>
        <taxon>Malacostraca</taxon>
        <taxon>Eumalacostraca</taxon>
        <taxon>Eucarida</taxon>
        <taxon>Decapoda</taxon>
        <taxon>Dendrobranchiata</taxon>
        <taxon>Penaeoidea</taxon>
        <taxon>Penaeidae</taxon>
        <taxon>Penaeus</taxon>
    </lineage>
</organism>